<feature type="region of interest" description="Disordered" evidence="1">
    <location>
        <begin position="84"/>
        <end position="103"/>
    </location>
</feature>
<evidence type="ECO:0000313" key="4">
    <source>
        <dbReference type="Proteomes" id="UP001153069"/>
    </source>
</evidence>
<proteinExistence type="predicted"/>
<comment type="caution">
    <text evidence="3">The sequence shown here is derived from an EMBL/GenBank/DDBJ whole genome shotgun (WGS) entry which is preliminary data.</text>
</comment>
<organism evidence="3 4">
    <name type="scientific">Seminavis robusta</name>
    <dbReference type="NCBI Taxonomy" id="568900"/>
    <lineage>
        <taxon>Eukaryota</taxon>
        <taxon>Sar</taxon>
        <taxon>Stramenopiles</taxon>
        <taxon>Ochrophyta</taxon>
        <taxon>Bacillariophyta</taxon>
        <taxon>Bacillariophyceae</taxon>
        <taxon>Bacillariophycidae</taxon>
        <taxon>Naviculales</taxon>
        <taxon>Naviculaceae</taxon>
        <taxon>Seminavis</taxon>
    </lineage>
</organism>
<evidence type="ECO:0000256" key="1">
    <source>
        <dbReference type="SAM" id="MobiDB-lite"/>
    </source>
</evidence>
<dbReference type="Gene3D" id="3.40.50.1820">
    <property type="entry name" value="alpha/beta hydrolase"/>
    <property type="match status" value="1"/>
</dbReference>
<dbReference type="InterPro" id="IPR029058">
    <property type="entry name" value="AB_hydrolase_fold"/>
</dbReference>
<evidence type="ECO:0000313" key="3">
    <source>
        <dbReference type="EMBL" id="CAB9516862.1"/>
    </source>
</evidence>
<keyword evidence="4" id="KW-1185">Reference proteome</keyword>
<protein>
    <submittedName>
        <fullName evidence="3">Alpha beta hydrolase</fullName>
    </submittedName>
</protein>
<dbReference type="Pfam" id="PF12146">
    <property type="entry name" value="Hydrolase_4"/>
    <property type="match status" value="1"/>
</dbReference>
<sequence>MPPSTAPFDLNKLHEATANAPPPPEPIVVTATDGIELAVRIYRPPAAPKGILVFYHGGGAHSAAGYHLMAQKLATDHDIQVYTPDLRGHGESGGPRGDAPSPQQVYQDVDSVLELVGRQEESTLPLFLGGHSSGAGLVIQYATQSTKQQQQDNNIKGYLLLSPQLGPNAGVANDGTASSSFAKVSVLPFILNGIFGVMGHYPSVRFQYSDQELADPRMVSFNTVHMANAISPMEPAKQLEQMTKDCPTILWMGERDELFVASKVQSLYAPTVIVPEATHLGILVVAHKLMGPWMEQQMME</sequence>
<dbReference type="Proteomes" id="UP001153069">
    <property type="component" value="Unassembled WGS sequence"/>
</dbReference>
<dbReference type="AlphaFoldDB" id="A0A9N8E8U5"/>
<name>A0A9N8E8U5_9STRA</name>
<gene>
    <name evidence="3" type="ORF">SEMRO_811_G205980.1</name>
</gene>
<accession>A0A9N8E8U5</accession>
<feature type="domain" description="Serine aminopeptidase S33" evidence="2">
    <location>
        <begin position="47"/>
        <end position="269"/>
    </location>
</feature>
<evidence type="ECO:0000259" key="2">
    <source>
        <dbReference type="Pfam" id="PF12146"/>
    </source>
</evidence>
<dbReference type="InterPro" id="IPR051044">
    <property type="entry name" value="MAG_DAG_Lipase"/>
</dbReference>
<dbReference type="EMBL" id="CAICTM010000810">
    <property type="protein sequence ID" value="CAB9516862.1"/>
    <property type="molecule type" value="Genomic_DNA"/>
</dbReference>
<dbReference type="SUPFAM" id="SSF53474">
    <property type="entry name" value="alpha/beta-Hydrolases"/>
    <property type="match status" value="1"/>
</dbReference>
<dbReference type="GO" id="GO:0016787">
    <property type="term" value="F:hydrolase activity"/>
    <property type="evidence" value="ECO:0007669"/>
    <property type="project" value="UniProtKB-KW"/>
</dbReference>
<dbReference type="PANTHER" id="PTHR11614">
    <property type="entry name" value="PHOSPHOLIPASE-RELATED"/>
    <property type="match status" value="1"/>
</dbReference>
<keyword evidence="3" id="KW-0378">Hydrolase</keyword>
<dbReference type="InterPro" id="IPR022742">
    <property type="entry name" value="Hydrolase_4"/>
</dbReference>
<reference evidence="3" key="1">
    <citation type="submission" date="2020-06" db="EMBL/GenBank/DDBJ databases">
        <authorList>
            <consortium name="Plant Systems Biology data submission"/>
        </authorList>
    </citation>
    <scope>NUCLEOTIDE SEQUENCE</scope>
    <source>
        <strain evidence="3">D6</strain>
    </source>
</reference>
<dbReference type="OrthoDB" id="10249433at2759"/>